<keyword evidence="5" id="KW-1185">Reference proteome</keyword>
<dbReference type="InterPro" id="IPR027417">
    <property type="entry name" value="P-loop_NTPase"/>
</dbReference>
<dbReference type="CDD" id="cd03216">
    <property type="entry name" value="ABC_Carb_Monos_I"/>
    <property type="match status" value="1"/>
</dbReference>
<dbReference type="EMBL" id="AP024488">
    <property type="protein sequence ID" value="BCS96958.1"/>
    <property type="molecule type" value="Genomic_DNA"/>
</dbReference>
<feature type="domain" description="ABC transporter" evidence="3">
    <location>
        <begin position="5"/>
        <end position="247"/>
    </location>
</feature>
<evidence type="ECO:0000313" key="4">
    <source>
        <dbReference type="EMBL" id="BCS96958.1"/>
    </source>
</evidence>
<dbReference type="InterPro" id="IPR050107">
    <property type="entry name" value="ABC_carbohydrate_import_ATPase"/>
</dbReference>
<gene>
    <name evidence="4" type="ORF">DSLASN_25900</name>
</gene>
<evidence type="ECO:0000259" key="3">
    <source>
        <dbReference type="PROSITE" id="PS50893"/>
    </source>
</evidence>
<dbReference type="InterPro" id="IPR003593">
    <property type="entry name" value="AAA+_ATPase"/>
</dbReference>
<reference evidence="4 5" key="1">
    <citation type="submission" date="2021-02" db="EMBL/GenBank/DDBJ databases">
        <title>Complete genome of Desulfoluna sp. strain ASN36.</title>
        <authorList>
            <person name="Takahashi A."/>
            <person name="Kojima H."/>
            <person name="Fukui M."/>
        </authorList>
    </citation>
    <scope>NUCLEOTIDE SEQUENCE [LARGE SCALE GENOMIC DNA]</scope>
    <source>
        <strain evidence="4 5">ASN36</strain>
    </source>
</reference>
<keyword evidence="1" id="KW-0547">Nucleotide-binding</keyword>
<dbReference type="SMART" id="SM00382">
    <property type="entry name" value="AAA"/>
    <property type="match status" value="1"/>
</dbReference>
<dbReference type="Proteomes" id="UP001320148">
    <property type="component" value="Chromosome"/>
</dbReference>
<organism evidence="4 5">
    <name type="scientific">Desulfoluna limicola</name>
    <dbReference type="NCBI Taxonomy" id="2810562"/>
    <lineage>
        <taxon>Bacteria</taxon>
        <taxon>Pseudomonadati</taxon>
        <taxon>Thermodesulfobacteriota</taxon>
        <taxon>Desulfobacteria</taxon>
        <taxon>Desulfobacterales</taxon>
        <taxon>Desulfolunaceae</taxon>
        <taxon>Desulfoluna</taxon>
    </lineage>
</organism>
<evidence type="ECO:0000256" key="2">
    <source>
        <dbReference type="ARBA" id="ARBA00022840"/>
    </source>
</evidence>
<dbReference type="PROSITE" id="PS50893">
    <property type="entry name" value="ABC_TRANSPORTER_2"/>
    <property type="match status" value="1"/>
</dbReference>
<protein>
    <submittedName>
        <fullName evidence="4">Sugar ABC transporter ATPase</fullName>
    </submittedName>
</protein>
<evidence type="ECO:0000256" key="1">
    <source>
        <dbReference type="ARBA" id="ARBA00022741"/>
    </source>
</evidence>
<evidence type="ECO:0000313" key="5">
    <source>
        <dbReference type="Proteomes" id="UP001320148"/>
    </source>
</evidence>
<dbReference type="InterPro" id="IPR003439">
    <property type="entry name" value="ABC_transporter-like_ATP-bd"/>
</dbReference>
<dbReference type="Pfam" id="PF00005">
    <property type="entry name" value="ABC_tran"/>
    <property type="match status" value="1"/>
</dbReference>
<dbReference type="PANTHER" id="PTHR43790">
    <property type="entry name" value="CARBOHYDRATE TRANSPORT ATP-BINDING PROTEIN MG119-RELATED"/>
    <property type="match status" value="1"/>
</dbReference>
<name>A0ABM7PH96_9BACT</name>
<dbReference type="PANTHER" id="PTHR43790:SF8">
    <property type="entry name" value="SUGAR ABC TRANSPORTER ATP-BINDING PROTEIN"/>
    <property type="match status" value="1"/>
</dbReference>
<dbReference type="RefSeq" id="WP_236888392.1">
    <property type="nucleotide sequence ID" value="NZ_AP024488.1"/>
</dbReference>
<dbReference type="SUPFAM" id="SSF52540">
    <property type="entry name" value="P-loop containing nucleoside triphosphate hydrolases"/>
    <property type="match status" value="1"/>
</dbReference>
<dbReference type="Gene3D" id="3.40.50.300">
    <property type="entry name" value="P-loop containing nucleotide triphosphate hydrolases"/>
    <property type="match status" value="1"/>
</dbReference>
<proteinExistence type="predicted"/>
<keyword evidence="2" id="KW-0067">ATP-binding</keyword>
<accession>A0ABM7PH96</accession>
<sequence>MTPLIELSGITKSYGHVDALNGVDLTLHDNEIIGLIGDNGAGKSTLIKILSGVESFDSGTMRICGKAIDPKRHSVRAARRMGIETVFQDKSLGESQSIWRNFFMGRHRTNALGLIRVQHEKKEAMRVLTETLGLGGAGLSAGAPVSVLSGGERQGLAIGRAMYFNARVVILDEPTTALAVKEVGKVLGFTKTLKQGGKSGIFISHNLHHVYDVADRYLFIQHGRVVHEARKENESPESLIKTLMKWS</sequence>